<keyword evidence="3" id="KW-1185">Reference proteome</keyword>
<feature type="region of interest" description="Disordered" evidence="1">
    <location>
        <begin position="1"/>
        <end position="25"/>
    </location>
</feature>
<dbReference type="WBParaSite" id="jg3247">
    <property type="protein sequence ID" value="jg3247"/>
    <property type="gene ID" value="jg3247"/>
</dbReference>
<dbReference type="InterPro" id="IPR050656">
    <property type="entry name" value="PINX1"/>
</dbReference>
<dbReference type="AlphaFoldDB" id="A0A915EAI0"/>
<dbReference type="SMART" id="SM00443">
    <property type="entry name" value="G_patch"/>
    <property type="match status" value="1"/>
</dbReference>
<evidence type="ECO:0000313" key="4">
    <source>
        <dbReference type="WBParaSite" id="jg3247"/>
    </source>
</evidence>
<evidence type="ECO:0000259" key="2">
    <source>
        <dbReference type="PROSITE" id="PS50174"/>
    </source>
</evidence>
<dbReference type="InterPro" id="IPR000467">
    <property type="entry name" value="G_patch_dom"/>
</dbReference>
<feature type="compositionally biased region" description="Polar residues" evidence="1">
    <location>
        <begin position="161"/>
        <end position="172"/>
    </location>
</feature>
<name>A0A915EAI0_9BILA</name>
<proteinExistence type="predicted"/>
<dbReference type="GO" id="GO:0010521">
    <property type="term" value="F:telomerase inhibitor activity"/>
    <property type="evidence" value="ECO:0007669"/>
    <property type="project" value="TreeGrafter"/>
</dbReference>
<dbReference type="PROSITE" id="PS50174">
    <property type="entry name" value="G_PATCH"/>
    <property type="match status" value="1"/>
</dbReference>
<dbReference type="PANTHER" id="PTHR23149">
    <property type="entry name" value="G PATCH DOMAIN CONTAINING PROTEIN"/>
    <property type="match status" value="1"/>
</dbReference>
<dbReference type="GO" id="GO:0003676">
    <property type="term" value="F:nucleic acid binding"/>
    <property type="evidence" value="ECO:0007669"/>
    <property type="project" value="InterPro"/>
</dbReference>
<evidence type="ECO:0000256" key="1">
    <source>
        <dbReference type="SAM" id="MobiDB-lite"/>
    </source>
</evidence>
<dbReference type="Pfam" id="PF01585">
    <property type="entry name" value="G-patch"/>
    <property type="match status" value="1"/>
</dbReference>
<accession>A0A915EAI0</accession>
<evidence type="ECO:0000313" key="3">
    <source>
        <dbReference type="Proteomes" id="UP000887574"/>
    </source>
</evidence>
<sequence length="261" mass="29816">MPASILAEPRRKQKISIDPQNQTWKKDSEKFGHKLMEKMGWQDGKGLGSKEQGITDNIRLQPNYTARGLGSEPINHDKTWMAHHDDFAQILAQLNKDKPAETNTDAKQVDKFSIESRSKQSKSRIHYHRFTRGKDLSRLCDNRQKSAILGGDVSKEKAADDSSNSNNQADELQASNTIVSKMSMSDYFAAKMKHKLVNKAVVFLLKPFLGLLLIVTKKRRKNWPCLATMKQRFSAKLSVESVRKLASWKKRHGSWIWLPKN</sequence>
<reference evidence="4" key="1">
    <citation type="submission" date="2022-11" db="UniProtKB">
        <authorList>
            <consortium name="WormBaseParasite"/>
        </authorList>
    </citation>
    <scope>IDENTIFICATION</scope>
</reference>
<feature type="region of interest" description="Disordered" evidence="1">
    <location>
        <begin position="151"/>
        <end position="172"/>
    </location>
</feature>
<dbReference type="Proteomes" id="UP000887574">
    <property type="component" value="Unplaced"/>
</dbReference>
<feature type="domain" description="G-patch" evidence="2">
    <location>
        <begin position="28"/>
        <end position="74"/>
    </location>
</feature>
<protein>
    <submittedName>
        <fullName evidence="4">G-patch domain-containing protein</fullName>
    </submittedName>
</protein>
<dbReference type="GO" id="GO:0005730">
    <property type="term" value="C:nucleolus"/>
    <property type="evidence" value="ECO:0007669"/>
    <property type="project" value="TreeGrafter"/>
</dbReference>
<organism evidence="3 4">
    <name type="scientific">Ditylenchus dipsaci</name>
    <dbReference type="NCBI Taxonomy" id="166011"/>
    <lineage>
        <taxon>Eukaryota</taxon>
        <taxon>Metazoa</taxon>
        <taxon>Ecdysozoa</taxon>
        <taxon>Nematoda</taxon>
        <taxon>Chromadorea</taxon>
        <taxon>Rhabditida</taxon>
        <taxon>Tylenchina</taxon>
        <taxon>Tylenchomorpha</taxon>
        <taxon>Sphaerularioidea</taxon>
        <taxon>Anguinidae</taxon>
        <taxon>Anguininae</taxon>
        <taxon>Ditylenchus</taxon>
    </lineage>
</organism>
<dbReference type="PANTHER" id="PTHR23149:SF27">
    <property type="entry name" value="PIN2_TERF1-INTERACTING TELOMERASE INHIBITOR 1"/>
    <property type="match status" value="1"/>
</dbReference>